<sequence>MSKWDSSDIEKHKRIADVKLQDQRPYRGIASWISVHDLNISGDQASFARIYVGSAINNKVNSIQTGWMINPSLFGDSRSWSYGFWKGANGVGCYRCPGFVQVSKTDPLFGPLPQAPEGERNIGIAIHQVVNIQFDFKL</sequence>
<evidence type="ECO:0000313" key="2">
    <source>
        <dbReference type="EMBL" id="VVB13264.1"/>
    </source>
</evidence>
<dbReference type="PANTHER" id="PTHR31589:SF233">
    <property type="entry name" value="PROTEIN, PUTATIVE (DUF239)-RELATED"/>
    <property type="match status" value="1"/>
</dbReference>
<proteinExistence type="predicted"/>
<organism evidence="2 3">
    <name type="scientific">Arabis nemorensis</name>
    <dbReference type="NCBI Taxonomy" id="586526"/>
    <lineage>
        <taxon>Eukaryota</taxon>
        <taxon>Viridiplantae</taxon>
        <taxon>Streptophyta</taxon>
        <taxon>Embryophyta</taxon>
        <taxon>Tracheophyta</taxon>
        <taxon>Spermatophyta</taxon>
        <taxon>Magnoliopsida</taxon>
        <taxon>eudicotyledons</taxon>
        <taxon>Gunneridae</taxon>
        <taxon>Pentapetalae</taxon>
        <taxon>rosids</taxon>
        <taxon>malvids</taxon>
        <taxon>Brassicales</taxon>
        <taxon>Brassicaceae</taxon>
        <taxon>Arabideae</taxon>
        <taxon>Arabis</taxon>
    </lineage>
</organism>
<dbReference type="Proteomes" id="UP000489600">
    <property type="component" value="Unassembled WGS sequence"/>
</dbReference>
<gene>
    <name evidence="2" type="ORF">ANE_LOCUS23708</name>
</gene>
<protein>
    <recommendedName>
        <fullName evidence="1">Neprosin PEP catalytic domain-containing protein</fullName>
    </recommendedName>
</protein>
<keyword evidence="3" id="KW-1185">Reference proteome</keyword>
<dbReference type="PANTHER" id="PTHR31589">
    <property type="entry name" value="PROTEIN, PUTATIVE (DUF239)-RELATED-RELATED"/>
    <property type="match status" value="1"/>
</dbReference>
<evidence type="ECO:0000313" key="3">
    <source>
        <dbReference type="Proteomes" id="UP000489600"/>
    </source>
</evidence>
<evidence type="ECO:0000259" key="1">
    <source>
        <dbReference type="Pfam" id="PF03080"/>
    </source>
</evidence>
<dbReference type="InterPro" id="IPR004314">
    <property type="entry name" value="Neprosin"/>
</dbReference>
<reference evidence="2" key="1">
    <citation type="submission" date="2019-07" db="EMBL/GenBank/DDBJ databases">
        <authorList>
            <person name="Dittberner H."/>
        </authorList>
    </citation>
    <scope>NUCLEOTIDE SEQUENCE [LARGE SCALE GENOMIC DNA]</scope>
</reference>
<dbReference type="EMBL" id="CABITT030000008">
    <property type="protein sequence ID" value="VVB13264.1"/>
    <property type="molecule type" value="Genomic_DNA"/>
</dbReference>
<name>A0A565CI72_9BRAS</name>
<dbReference type="AlphaFoldDB" id="A0A565CI72"/>
<comment type="caution">
    <text evidence="2">The sequence shown here is derived from an EMBL/GenBank/DDBJ whole genome shotgun (WGS) entry which is preliminary data.</text>
</comment>
<dbReference type="InterPro" id="IPR053168">
    <property type="entry name" value="Glutamic_endopeptidase"/>
</dbReference>
<feature type="domain" description="Neprosin PEP catalytic" evidence="1">
    <location>
        <begin position="43"/>
        <end position="122"/>
    </location>
</feature>
<accession>A0A565CI72</accession>
<dbReference type="Pfam" id="PF03080">
    <property type="entry name" value="Neprosin"/>
    <property type="match status" value="1"/>
</dbReference>
<dbReference type="OrthoDB" id="1024721at2759"/>